<feature type="domain" description="RNA polymerase sigma factor 70 region 4 type 2" evidence="7">
    <location>
        <begin position="108"/>
        <end position="158"/>
    </location>
</feature>
<dbReference type="InterPro" id="IPR013249">
    <property type="entry name" value="RNA_pol_sigma70_r4_t2"/>
</dbReference>
<keyword evidence="5" id="KW-0804">Transcription</keyword>
<evidence type="ECO:0000256" key="4">
    <source>
        <dbReference type="ARBA" id="ARBA00023082"/>
    </source>
</evidence>
<name>A0ABV3DEA5_9ACTN</name>
<dbReference type="NCBIfam" id="NF007214">
    <property type="entry name" value="PRK09636.1"/>
    <property type="match status" value="1"/>
</dbReference>
<dbReference type="InterPro" id="IPR014284">
    <property type="entry name" value="RNA_pol_sigma-70_dom"/>
</dbReference>
<dbReference type="Gene3D" id="3.10.450.50">
    <property type="match status" value="1"/>
</dbReference>
<dbReference type="InterPro" id="IPR032710">
    <property type="entry name" value="NTF2-like_dom_sf"/>
</dbReference>
<gene>
    <name evidence="8" type="primary">sigJ</name>
    <name evidence="8" type="ORF">AB0C36_11220</name>
</gene>
<evidence type="ECO:0000313" key="8">
    <source>
        <dbReference type="EMBL" id="MEU8134072.1"/>
    </source>
</evidence>
<dbReference type="Pfam" id="PF08281">
    <property type="entry name" value="Sigma70_r4_2"/>
    <property type="match status" value="1"/>
</dbReference>
<dbReference type="InterPro" id="IPR052704">
    <property type="entry name" value="ECF_Sigma-70_Domain"/>
</dbReference>
<evidence type="ECO:0000313" key="9">
    <source>
        <dbReference type="Proteomes" id="UP001551482"/>
    </source>
</evidence>
<dbReference type="InterPro" id="IPR036388">
    <property type="entry name" value="WH-like_DNA-bd_sf"/>
</dbReference>
<dbReference type="EMBL" id="JBEZFP010000021">
    <property type="protein sequence ID" value="MEU8134072.1"/>
    <property type="molecule type" value="Genomic_DNA"/>
</dbReference>
<keyword evidence="4" id="KW-0731">Sigma factor</keyword>
<dbReference type="RefSeq" id="WP_358352422.1">
    <property type="nucleotide sequence ID" value="NZ_JBEZFP010000021.1"/>
</dbReference>
<evidence type="ECO:0000259" key="7">
    <source>
        <dbReference type="Pfam" id="PF08281"/>
    </source>
</evidence>
<keyword evidence="9" id="KW-1185">Reference proteome</keyword>
<reference evidence="8 9" key="1">
    <citation type="submission" date="2024-06" db="EMBL/GenBank/DDBJ databases">
        <title>The Natural Products Discovery Center: Release of the First 8490 Sequenced Strains for Exploring Actinobacteria Biosynthetic Diversity.</title>
        <authorList>
            <person name="Kalkreuter E."/>
            <person name="Kautsar S.A."/>
            <person name="Yang D."/>
            <person name="Bader C.D."/>
            <person name="Teijaro C.N."/>
            <person name="Fluegel L."/>
            <person name="Davis C.M."/>
            <person name="Simpson J.R."/>
            <person name="Lauterbach L."/>
            <person name="Steele A.D."/>
            <person name="Gui C."/>
            <person name="Meng S."/>
            <person name="Li G."/>
            <person name="Viehrig K."/>
            <person name="Ye F."/>
            <person name="Su P."/>
            <person name="Kiefer A.F."/>
            <person name="Nichols A."/>
            <person name="Cepeda A.J."/>
            <person name="Yan W."/>
            <person name="Fan B."/>
            <person name="Jiang Y."/>
            <person name="Adhikari A."/>
            <person name="Zheng C.-J."/>
            <person name="Schuster L."/>
            <person name="Cowan T.M."/>
            <person name="Smanski M.J."/>
            <person name="Chevrette M.G."/>
            <person name="De Carvalho L.P.S."/>
            <person name="Shen B."/>
        </authorList>
    </citation>
    <scope>NUCLEOTIDE SEQUENCE [LARGE SCALE GENOMIC DNA]</scope>
    <source>
        <strain evidence="8 9">NPDC048946</strain>
    </source>
</reference>
<dbReference type="NCBIfam" id="TIGR02937">
    <property type="entry name" value="sigma70-ECF"/>
    <property type="match status" value="1"/>
</dbReference>
<feature type="domain" description="RNA polymerase sigma-70 region 2" evidence="6">
    <location>
        <begin position="8"/>
        <end position="72"/>
    </location>
</feature>
<dbReference type="PANTHER" id="PTHR30173:SF43">
    <property type="entry name" value="ECF RNA POLYMERASE SIGMA FACTOR SIGI-RELATED"/>
    <property type="match status" value="1"/>
</dbReference>
<dbReference type="Gene3D" id="1.10.1740.10">
    <property type="match status" value="1"/>
</dbReference>
<evidence type="ECO:0000256" key="1">
    <source>
        <dbReference type="ARBA" id="ARBA00010641"/>
    </source>
</evidence>
<comment type="subunit">
    <text evidence="2">Interacts transiently with the RNA polymerase catalytic core formed by RpoA, RpoB, RpoC and RpoZ (2 alpha, 1 beta, 1 beta' and 1 omega subunit) to form the RNA polymerase holoenzyme that can initiate transcription.</text>
</comment>
<dbReference type="PANTHER" id="PTHR30173">
    <property type="entry name" value="SIGMA 19 FACTOR"/>
    <property type="match status" value="1"/>
</dbReference>
<keyword evidence="3" id="KW-0805">Transcription regulation</keyword>
<dbReference type="Gene3D" id="1.10.10.10">
    <property type="entry name" value="Winged helix-like DNA-binding domain superfamily/Winged helix DNA-binding domain"/>
    <property type="match status" value="1"/>
</dbReference>
<sequence>MDVLAERFEENRGHLRAVAYRMLGSVSEAEDAVQESWIRLSRSDVSGVENLGGWLTTVVGRVCLDMLRSRKSRREDALEVYVPDPVVDRDDSVDPEHAAMLTDSVGLALMVVLEALPPVERVAFVLHDMFQVPFEEIAPIVDRTPASARQLASRARRKVQGRTPREEVDRGRQREVVGAFLKAARAGDFEALLAVLDPDVVLRADTGAAAVGGVSRLVSGARAVAQQALTFTQFAPYSRLALVNGAYGLVTAPEGTAFSVMSFEVADGRVVEINLLADPDRLAELAIPALPEA</sequence>
<dbReference type="Pfam" id="PF04542">
    <property type="entry name" value="Sigma70_r2"/>
    <property type="match status" value="1"/>
</dbReference>
<dbReference type="InterPro" id="IPR013325">
    <property type="entry name" value="RNA_pol_sigma_r2"/>
</dbReference>
<dbReference type="SUPFAM" id="SSF88659">
    <property type="entry name" value="Sigma3 and sigma4 domains of RNA polymerase sigma factors"/>
    <property type="match status" value="1"/>
</dbReference>
<accession>A0ABV3DEA5</accession>
<evidence type="ECO:0000256" key="3">
    <source>
        <dbReference type="ARBA" id="ARBA00023015"/>
    </source>
</evidence>
<organism evidence="8 9">
    <name type="scientific">Streptodolium elevatio</name>
    <dbReference type="NCBI Taxonomy" id="3157996"/>
    <lineage>
        <taxon>Bacteria</taxon>
        <taxon>Bacillati</taxon>
        <taxon>Actinomycetota</taxon>
        <taxon>Actinomycetes</taxon>
        <taxon>Kitasatosporales</taxon>
        <taxon>Streptomycetaceae</taxon>
        <taxon>Streptodolium</taxon>
    </lineage>
</organism>
<dbReference type="SUPFAM" id="SSF54427">
    <property type="entry name" value="NTF2-like"/>
    <property type="match status" value="1"/>
</dbReference>
<comment type="caution">
    <text evidence="8">The sequence shown here is derived from an EMBL/GenBank/DDBJ whole genome shotgun (WGS) entry which is preliminary data.</text>
</comment>
<dbReference type="SUPFAM" id="SSF88946">
    <property type="entry name" value="Sigma2 domain of RNA polymerase sigma factors"/>
    <property type="match status" value="1"/>
</dbReference>
<proteinExistence type="inferred from homology"/>
<comment type="similarity">
    <text evidence="1">Belongs to the sigma-70 factor family. ECF subfamily.</text>
</comment>
<dbReference type="Proteomes" id="UP001551482">
    <property type="component" value="Unassembled WGS sequence"/>
</dbReference>
<evidence type="ECO:0000259" key="6">
    <source>
        <dbReference type="Pfam" id="PF04542"/>
    </source>
</evidence>
<protein>
    <submittedName>
        <fullName evidence="8">RNA polymerase sigma factor SigJ</fullName>
    </submittedName>
</protein>
<evidence type="ECO:0000256" key="5">
    <source>
        <dbReference type="ARBA" id="ARBA00023163"/>
    </source>
</evidence>
<dbReference type="InterPro" id="IPR007627">
    <property type="entry name" value="RNA_pol_sigma70_r2"/>
</dbReference>
<evidence type="ECO:0000256" key="2">
    <source>
        <dbReference type="ARBA" id="ARBA00011344"/>
    </source>
</evidence>
<dbReference type="InterPro" id="IPR013324">
    <property type="entry name" value="RNA_pol_sigma_r3/r4-like"/>
</dbReference>